<feature type="region of interest" description="Disordered" evidence="1">
    <location>
        <begin position="213"/>
        <end position="274"/>
    </location>
</feature>
<dbReference type="AlphaFoldDB" id="A0A084AGP1"/>
<protein>
    <submittedName>
        <fullName evidence="2">Uncharacterized protein</fullName>
    </submittedName>
</protein>
<reference evidence="2 3" key="1">
    <citation type="journal article" date="2014" name="BMC Genomics">
        <title>Comparative genome sequencing reveals chemotype-specific gene clusters in the toxigenic black mold Stachybotrys.</title>
        <authorList>
            <person name="Semeiks J."/>
            <person name="Borek D."/>
            <person name="Otwinowski Z."/>
            <person name="Grishin N.V."/>
        </authorList>
    </citation>
    <scope>NUCLEOTIDE SEQUENCE [LARGE SCALE GENOMIC DNA]</scope>
    <source>
        <strain evidence="3">CBS 109288 / IBT 7711</strain>
    </source>
</reference>
<feature type="compositionally biased region" description="Low complexity" evidence="1">
    <location>
        <begin position="99"/>
        <end position="118"/>
    </location>
</feature>
<evidence type="ECO:0000313" key="2">
    <source>
        <dbReference type="EMBL" id="KEY64470.1"/>
    </source>
</evidence>
<evidence type="ECO:0000256" key="1">
    <source>
        <dbReference type="SAM" id="MobiDB-lite"/>
    </source>
</evidence>
<feature type="compositionally biased region" description="Polar residues" evidence="1">
    <location>
        <begin position="431"/>
        <end position="442"/>
    </location>
</feature>
<dbReference type="Proteomes" id="UP000028045">
    <property type="component" value="Unassembled WGS sequence"/>
</dbReference>
<feature type="compositionally biased region" description="Polar residues" evidence="1">
    <location>
        <begin position="213"/>
        <end position="224"/>
    </location>
</feature>
<name>A0A084AGP1_STACB</name>
<feature type="compositionally biased region" description="Pro residues" evidence="1">
    <location>
        <begin position="62"/>
        <end position="79"/>
    </location>
</feature>
<sequence length="452" mass="48072">MMLTVKQPPSYGYKSVHDLPTPPSTTRASPPLPHLEATQKSFSAIPRSRSPTSQAMSGPHRGLPPPAAMALPPQQPGPPAASVAPPSSLALPPPPPPTHHSQPPSSIPQSHQHQGQQSWTALPAPPQQWQGAEDAMRNWLQTRAEEEKTKQEEEKTRQESLRLEQRKIEMDMLRASLSGGIPPPMVPLVFAGMSSNGVLPQAALDWAQQFMQSAQLPPTQQSQHATDHLRDGPSQAHGRYSGPAWPSSSAQGSGTFNPFPGSPTRGRGHTVSGVVGSRGLGTSCVCSIKSTRTLAYAGAPYTAGNQPVHLLSPLAAANVAGRAQLEPTGHTLWFVQNQEKAKRRTAGSQQLAEGPIQIRSWESQRTGQHGGQGNASPSRTTHKRQRSDFSYQGSGQSPRSGTEPGLHVVSPGFRAAAASAYRSKEDDGSRKQSITSLLSSEASEAPPGALGR</sequence>
<keyword evidence="3" id="KW-1185">Reference proteome</keyword>
<feature type="region of interest" description="Disordered" evidence="1">
    <location>
        <begin position="344"/>
        <end position="452"/>
    </location>
</feature>
<gene>
    <name evidence="2" type="ORF">S7711_07218</name>
</gene>
<feature type="compositionally biased region" description="Polar residues" evidence="1">
    <location>
        <begin position="388"/>
        <end position="400"/>
    </location>
</feature>
<dbReference type="EMBL" id="KL648736">
    <property type="protein sequence ID" value="KEY64470.1"/>
    <property type="molecule type" value="Genomic_DNA"/>
</dbReference>
<organism evidence="2 3">
    <name type="scientific">Stachybotrys chartarum (strain CBS 109288 / IBT 7711)</name>
    <name type="common">Toxic black mold</name>
    <name type="synonym">Stilbospora chartarum</name>
    <dbReference type="NCBI Taxonomy" id="1280523"/>
    <lineage>
        <taxon>Eukaryota</taxon>
        <taxon>Fungi</taxon>
        <taxon>Dikarya</taxon>
        <taxon>Ascomycota</taxon>
        <taxon>Pezizomycotina</taxon>
        <taxon>Sordariomycetes</taxon>
        <taxon>Hypocreomycetidae</taxon>
        <taxon>Hypocreales</taxon>
        <taxon>Stachybotryaceae</taxon>
        <taxon>Stachybotrys</taxon>
    </lineage>
</organism>
<dbReference type="HOGENOM" id="CLU_026929_0_0_1"/>
<feature type="region of interest" description="Disordered" evidence="1">
    <location>
        <begin position="1"/>
        <end position="163"/>
    </location>
</feature>
<evidence type="ECO:0000313" key="3">
    <source>
        <dbReference type="Proteomes" id="UP000028045"/>
    </source>
</evidence>
<feature type="compositionally biased region" description="Polar residues" evidence="1">
    <location>
        <begin position="246"/>
        <end position="256"/>
    </location>
</feature>
<accession>A0A084AGP1</accession>
<feature type="compositionally biased region" description="Basic and acidic residues" evidence="1">
    <location>
        <begin position="143"/>
        <end position="163"/>
    </location>
</feature>
<feature type="compositionally biased region" description="Low complexity" evidence="1">
    <location>
        <begin position="80"/>
        <end position="90"/>
    </location>
</feature>
<proteinExistence type="predicted"/>
<dbReference type="OrthoDB" id="20105at2759"/>